<feature type="chain" id="PRO_5019338151" evidence="4">
    <location>
        <begin position="22"/>
        <end position="435"/>
    </location>
</feature>
<accession>A0A430QWF8</accession>
<evidence type="ECO:0000256" key="2">
    <source>
        <dbReference type="ARBA" id="ARBA00022448"/>
    </source>
</evidence>
<proteinExistence type="inferred from homology"/>
<dbReference type="GO" id="GO:0042956">
    <property type="term" value="P:maltodextrin transmembrane transport"/>
    <property type="evidence" value="ECO:0007669"/>
    <property type="project" value="TreeGrafter"/>
</dbReference>
<organism evidence="5 6">
    <name type="scientific">Thermus scotoductus</name>
    <dbReference type="NCBI Taxonomy" id="37636"/>
    <lineage>
        <taxon>Bacteria</taxon>
        <taxon>Thermotogati</taxon>
        <taxon>Deinococcota</taxon>
        <taxon>Deinococci</taxon>
        <taxon>Thermales</taxon>
        <taxon>Thermaceae</taxon>
        <taxon>Thermus</taxon>
    </lineage>
</organism>
<dbReference type="RefSeq" id="WP_126201126.1">
    <property type="nucleotide sequence ID" value="NZ_PELP01000579.1"/>
</dbReference>
<dbReference type="Pfam" id="PF13416">
    <property type="entry name" value="SBP_bac_8"/>
    <property type="match status" value="1"/>
</dbReference>
<dbReference type="SUPFAM" id="SSF53850">
    <property type="entry name" value="Periplasmic binding protein-like II"/>
    <property type="match status" value="1"/>
</dbReference>
<evidence type="ECO:0000256" key="4">
    <source>
        <dbReference type="SAM" id="SignalP"/>
    </source>
</evidence>
<dbReference type="Gene3D" id="3.40.190.10">
    <property type="entry name" value="Periplasmic binding protein-like II"/>
    <property type="match status" value="2"/>
</dbReference>
<dbReference type="GO" id="GO:1901982">
    <property type="term" value="F:maltose binding"/>
    <property type="evidence" value="ECO:0007669"/>
    <property type="project" value="TreeGrafter"/>
</dbReference>
<keyword evidence="2" id="KW-0813">Transport</keyword>
<dbReference type="PANTHER" id="PTHR30061:SF50">
    <property type="entry name" value="MALTOSE_MALTODEXTRIN-BINDING PERIPLASMIC PROTEIN"/>
    <property type="match status" value="1"/>
</dbReference>
<evidence type="ECO:0000313" key="5">
    <source>
        <dbReference type="EMBL" id="RTG99426.1"/>
    </source>
</evidence>
<reference evidence="5 6" key="1">
    <citation type="journal article" date="2019" name="Extremophiles">
        <title>Biogeography of thermophiles and predominance of Thermus scotoductus in domestic water heaters.</title>
        <authorList>
            <person name="Wilpiszeski R.L."/>
            <person name="Zhang Z."/>
            <person name="House C.H."/>
        </authorList>
    </citation>
    <scope>NUCLEOTIDE SEQUENCE [LARGE SCALE GENOMIC DNA]</scope>
    <source>
        <strain evidence="5 6">34_S34</strain>
    </source>
</reference>
<feature type="signal peptide" evidence="4">
    <location>
        <begin position="1"/>
        <end position="21"/>
    </location>
</feature>
<evidence type="ECO:0000256" key="3">
    <source>
        <dbReference type="ARBA" id="ARBA00022729"/>
    </source>
</evidence>
<evidence type="ECO:0000256" key="1">
    <source>
        <dbReference type="ARBA" id="ARBA00008520"/>
    </source>
</evidence>
<dbReference type="CDD" id="cd14747">
    <property type="entry name" value="PBP2_MalE"/>
    <property type="match status" value="1"/>
</dbReference>
<dbReference type="Proteomes" id="UP000286734">
    <property type="component" value="Unassembled WGS sequence"/>
</dbReference>
<keyword evidence="3 4" id="KW-0732">Signal</keyword>
<gene>
    <name evidence="5" type="ORF">CSW47_15885</name>
</gene>
<dbReference type="PANTHER" id="PTHR30061">
    <property type="entry name" value="MALTOSE-BINDING PERIPLASMIC PROTEIN"/>
    <property type="match status" value="1"/>
</dbReference>
<comment type="similarity">
    <text evidence="1">Belongs to the bacterial solute-binding protein 1 family.</text>
</comment>
<sequence length="435" mass="47543">MFKKALSTLAILALSMGFAQKTLEIWIMPNSPKPIDDLKAIVAPFEKANNVEVKVTVLDWGVAWTRITTAATSGVGPDIVQLGTTWVGAITAMNVLEPVDDVLQALGGSKAYLPAVWNTTRLYGSSTATAVPWFSELRAFYYRTDALKAAGVDPNKMFSTWQDFEAGLAKLAKSSFTDPVTKKPLFPLCAPGKNTWDVLHNAAPWIWGNGGEIVKRVGGKWQSALGSPESLDGLDFYFSLAVKGYIPTEALEKNTAQIEADFQAGRCAVMSSGPWVIRGSRLPESQGGFAERVAAKNLGVAPYPRGPKGRYTFFGGSNLAIFKFSKNKELAKELLKFLGSPEVNYKYAMTAGNLPTQKTAWERPEIKNDPLLSKFVLAAQFGRTYPTLAGWGEVENLAVQHLGMVWDTVTQKRYSKEALKDLMDKASRAINEAVK</sequence>
<name>A0A430QWF8_THESC</name>
<comment type="caution">
    <text evidence="5">The sequence shown here is derived from an EMBL/GenBank/DDBJ whole genome shotgun (WGS) entry which is preliminary data.</text>
</comment>
<dbReference type="GO" id="GO:0015768">
    <property type="term" value="P:maltose transport"/>
    <property type="evidence" value="ECO:0007669"/>
    <property type="project" value="TreeGrafter"/>
</dbReference>
<dbReference type="AlphaFoldDB" id="A0A430QWF8"/>
<dbReference type="EMBL" id="PELP01000579">
    <property type="protein sequence ID" value="RTG99426.1"/>
    <property type="molecule type" value="Genomic_DNA"/>
</dbReference>
<protein>
    <submittedName>
        <fullName evidence="5">Sugar ABC transporter substrate-binding protein</fullName>
    </submittedName>
</protein>
<evidence type="ECO:0000313" key="6">
    <source>
        <dbReference type="Proteomes" id="UP000286734"/>
    </source>
</evidence>
<dbReference type="GO" id="GO:0055052">
    <property type="term" value="C:ATP-binding cassette (ABC) transporter complex, substrate-binding subunit-containing"/>
    <property type="evidence" value="ECO:0007669"/>
    <property type="project" value="TreeGrafter"/>
</dbReference>
<dbReference type="InterPro" id="IPR006059">
    <property type="entry name" value="SBP"/>
</dbReference>